<feature type="transmembrane region" description="Helical" evidence="1">
    <location>
        <begin position="37"/>
        <end position="57"/>
    </location>
</feature>
<evidence type="ECO:0000256" key="1">
    <source>
        <dbReference type="SAM" id="Phobius"/>
    </source>
</evidence>
<dbReference type="Proteomes" id="UP000886595">
    <property type="component" value="Unassembled WGS sequence"/>
</dbReference>
<dbReference type="EMBL" id="JAAMPC010000014">
    <property type="protein sequence ID" value="KAG2261406.1"/>
    <property type="molecule type" value="Genomic_DNA"/>
</dbReference>
<keyword evidence="1" id="KW-0472">Membrane</keyword>
<keyword evidence="1" id="KW-1133">Transmembrane helix</keyword>
<dbReference type="AlphaFoldDB" id="A0A8X7U212"/>
<feature type="transmembrane region" description="Helical" evidence="1">
    <location>
        <begin position="133"/>
        <end position="153"/>
    </location>
</feature>
<feature type="transmembrane region" description="Helical" evidence="1">
    <location>
        <begin position="94"/>
        <end position="112"/>
    </location>
</feature>
<keyword evidence="3" id="KW-1185">Reference proteome</keyword>
<evidence type="ECO:0000313" key="3">
    <source>
        <dbReference type="Proteomes" id="UP000886595"/>
    </source>
</evidence>
<reference evidence="2 3" key="1">
    <citation type="submission" date="2020-02" db="EMBL/GenBank/DDBJ databases">
        <authorList>
            <person name="Ma Q."/>
            <person name="Huang Y."/>
            <person name="Song X."/>
            <person name="Pei D."/>
        </authorList>
    </citation>
    <scope>NUCLEOTIDE SEQUENCE [LARGE SCALE GENOMIC DNA]</scope>
    <source>
        <strain evidence="2">Sxm20200214</strain>
        <tissue evidence="2">Leaf</tissue>
    </source>
</reference>
<name>A0A8X7U212_BRACI</name>
<feature type="transmembrane region" description="Helical" evidence="1">
    <location>
        <begin position="69"/>
        <end position="88"/>
    </location>
</feature>
<feature type="transmembrane region" description="Helical" evidence="1">
    <location>
        <begin position="12"/>
        <end position="31"/>
    </location>
</feature>
<keyword evidence="1" id="KW-0812">Transmembrane</keyword>
<comment type="caution">
    <text evidence="2">The sequence shown here is derived from an EMBL/GenBank/DDBJ whole genome shotgun (WGS) entry which is preliminary data.</text>
</comment>
<protein>
    <submittedName>
        <fullName evidence="2">Uncharacterized protein</fullName>
    </submittedName>
</protein>
<gene>
    <name evidence="2" type="ORF">Bca52824_068485</name>
</gene>
<evidence type="ECO:0000313" key="2">
    <source>
        <dbReference type="EMBL" id="KAG2261406.1"/>
    </source>
</evidence>
<accession>A0A8X7U212</accession>
<sequence length="178" mass="19273">MDIQRDDPVDKIPVFVSALNGAAVAVASYMALMGVDIRLSMLLLLLGMLGAALSSFLSSGLRGRTWIRCFVDGFLAGAAFFFGGILPTSIEIEQLLGVTFGVAGAIILLFLVMRLRKRIPLPHDSHGNLKPDIPWLAFFIAMVASVGMVLLAGKINNLRSANLQKTYSCGRYNTTRKL</sequence>
<organism evidence="2 3">
    <name type="scientific">Brassica carinata</name>
    <name type="common">Ethiopian mustard</name>
    <name type="synonym">Abyssinian cabbage</name>
    <dbReference type="NCBI Taxonomy" id="52824"/>
    <lineage>
        <taxon>Eukaryota</taxon>
        <taxon>Viridiplantae</taxon>
        <taxon>Streptophyta</taxon>
        <taxon>Embryophyta</taxon>
        <taxon>Tracheophyta</taxon>
        <taxon>Spermatophyta</taxon>
        <taxon>Magnoliopsida</taxon>
        <taxon>eudicotyledons</taxon>
        <taxon>Gunneridae</taxon>
        <taxon>Pentapetalae</taxon>
        <taxon>rosids</taxon>
        <taxon>malvids</taxon>
        <taxon>Brassicales</taxon>
        <taxon>Brassicaceae</taxon>
        <taxon>Brassiceae</taxon>
        <taxon>Brassica</taxon>
    </lineage>
</organism>
<proteinExistence type="predicted"/>